<dbReference type="EMBL" id="BAABJQ010000034">
    <property type="protein sequence ID" value="GAA5198698.1"/>
    <property type="molecule type" value="Genomic_DNA"/>
</dbReference>
<dbReference type="PANTHER" id="PTHR47199:SF2">
    <property type="entry name" value="PHOTOSYSTEM II STABILITY_ASSEMBLY FACTOR HCF136, CHLOROPLASTIC"/>
    <property type="match status" value="1"/>
</dbReference>
<keyword evidence="2" id="KW-0732">Signal</keyword>
<organism evidence="3 4">
    <name type="scientific">Rugosimonospora acidiphila</name>
    <dbReference type="NCBI Taxonomy" id="556531"/>
    <lineage>
        <taxon>Bacteria</taxon>
        <taxon>Bacillati</taxon>
        <taxon>Actinomycetota</taxon>
        <taxon>Actinomycetes</taxon>
        <taxon>Micromonosporales</taxon>
        <taxon>Micromonosporaceae</taxon>
        <taxon>Rugosimonospora</taxon>
    </lineage>
</organism>
<gene>
    <name evidence="3" type="ORF">GCM10023322_72670</name>
</gene>
<dbReference type="CDD" id="cd15482">
    <property type="entry name" value="Sialidase_non-viral"/>
    <property type="match status" value="1"/>
</dbReference>
<accession>A0ABP9SMK5</accession>
<evidence type="ECO:0000313" key="3">
    <source>
        <dbReference type="EMBL" id="GAA5198698.1"/>
    </source>
</evidence>
<feature type="region of interest" description="Disordered" evidence="1">
    <location>
        <begin position="29"/>
        <end position="75"/>
    </location>
</feature>
<name>A0ABP9SMK5_9ACTN</name>
<comment type="caution">
    <text evidence="3">The sequence shown here is derived from an EMBL/GenBank/DDBJ whole genome shotgun (WGS) entry which is preliminary data.</text>
</comment>
<dbReference type="Proteomes" id="UP001501570">
    <property type="component" value="Unassembled WGS sequence"/>
</dbReference>
<dbReference type="InterPro" id="IPR015943">
    <property type="entry name" value="WD40/YVTN_repeat-like_dom_sf"/>
</dbReference>
<dbReference type="PANTHER" id="PTHR47199">
    <property type="entry name" value="PHOTOSYSTEM II STABILITY/ASSEMBLY FACTOR HCF136, CHLOROPLASTIC"/>
    <property type="match status" value="1"/>
</dbReference>
<evidence type="ECO:0000256" key="2">
    <source>
        <dbReference type="SAM" id="SignalP"/>
    </source>
</evidence>
<dbReference type="InterPro" id="IPR036278">
    <property type="entry name" value="Sialidase_sf"/>
</dbReference>
<dbReference type="SUPFAM" id="SSF50939">
    <property type="entry name" value="Sialidases"/>
    <property type="match status" value="1"/>
</dbReference>
<feature type="chain" id="PRO_5045668178" description="Exo-alpha-sialidase" evidence="2">
    <location>
        <begin position="24"/>
        <end position="416"/>
    </location>
</feature>
<keyword evidence="4" id="KW-1185">Reference proteome</keyword>
<dbReference type="RefSeq" id="WP_345637568.1">
    <property type="nucleotide sequence ID" value="NZ_BAABJQ010000034.1"/>
</dbReference>
<protein>
    <recommendedName>
        <fullName evidence="5">Exo-alpha-sialidase</fullName>
    </recommendedName>
</protein>
<sequence>MRISERRITLGWLVSAALVAALAGCSSRTGTAPAGSAQPGSAPPVASTSGSSTSGPHGSAPAGGTGAGARPPGGPVPAGFLARDFTFVSPDQGWLLGTAPCSSAPCTSIVRTTDGGRSWVGIPAPRADLEFNGQNGCDADQACVRGLRFADTRTGYAYGSTGLYLTRDGGATWSRQPGQADAVEVGDGTALRVGHGTEGCPPGCGYQVSTAPVGGTQWQTVSLPGTLTGNAVQLLRVGHRAFLAVYRNTAGGAEDAHSTLVTSADDGGHWTLHSDPCGSQGGQEADTTQLAAGPDGSLTVLCRVRQTGVGFVATSTDGGASFGPAHRFPDGPVQAVGAASATVLLVSSGGNAYRSTDSGVSWTQVARAPFPSEGEVQPGVFGFQNAGTGRWVPGGAQVLTTTDGGRTWTTATFGGS</sequence>
<feature type="signal peptide" evidence="2">
    <location>
        <begin position="1"/>
        <end position="23"/>
    </location>
</feature>
<dbReference type="PROSITE" id="PS51257">
    <property type="entry name" value="PROKAR_LIPOPROTEIN"/>
    <property type="match status" value="1"/>
</dbReference>
<dbReference type="Gene3D" id="2.130.10.10">
    <property type="entry name" value="YVTN repeat-like/Quinoprotein amine dehydrogenase"/>
    <property type="match status" value="2"/>
</dbReference>
<evidence type="ECO:0008006" key="5">
    <source>
        <dbReference type="Google" id="ProtNLM"/>
    </source>
</evidence>
<reference evidence="4" key="1">
    <citation type="journal article" date="2019" name="Int. J. Syst. Evol. Microbiol.">
        <title>The Global Catalogue of Microorganisms (GCM) 10K type strain sequencing project: providing services to taxonomists for standard genome sequencing and annotation.</title>
        <authorList>
            <consortium name="The Broad Institute Genomics Platform"/>
            <consortium name="The Broad Institute Genome Sequencing Center for Infectious Disease"/>
            <person name="Wu L."/>
            <person name="Ma J."/>
        </authorList>
    </citation>
    <scope>NUCLEOTIDE SEQUENCE [LARGE SCALE GENOMIC DNA]</scope>
    <source>
        <strain evidence="4">JCM 18304</strain>
    </source>
</reference>
<feature type="compositionally biased region" description="Low complexity" evidence="1">
    <location>
        <begin position="30"/>
        <end position="60"/>
    </location>
</feature>
<evidence type="ECO:0000313" key="4">
    <source>
        <dbReference type="Proteomes" id="UP001501570"/>
    </source>
</evidence>
<evidence type="ECO:0000256" key="1">
    <source>
        <dbReference type="SAM" id="MobiDB-lite"/>
    </source>
</evidence>
<proteinExistence type="predicted"/>